<dbReference type="InterPro" id="IPR038396">
    <property type="entry name" value="SpoIIAA-like_sf"/>
</dbReference>
<dbReference type="Proteomes" id="UP000317429">
    <property type="component" value="Chromosome"/>
</dbReference>
<organism evidence="1 2">
    <name type="scientific">Pirellulimonas nuda</name>
    <dbReference type="NCBI Taxonomy" id="2528009"/>
    <lineage>
        <taxon>Bacteria</taxon>
        <taxon>Pseudomonadati</taxon>
        <taxon>Planctomycetota</taxon>
        <taxon>Planctomycetia</taxon>
        <taxon>Pirellulales</taxon>
        <taxon>Lacipirellulaceae</taxon>
        <taxon>Pirellulimonas</taxon>
    </lineage>
</organism>
<dbReference type="InterPro" id="IPR036513">
    <property type="entry name" value="STAS_dom_sf"/>
</dbReference>
<accession>A0A518DH35</accession>
<evidence type="ECO:0000313" key="2">
    <source>
        <dbReference type="Proteomes" id="UP000317429"/>
    </source>
</evidence>
<dbReference type="RefSeq" id="WP_145289988.1">
    <property type="nucleotide sequence ID" value="NZ_CP036291.1"/>
</dbReference>
<dbReference type="InterPro" id="IPR021866">
    <property type="entry name" value="SpoIIAA-like"/>
</dbReference>
<dbReference type="KEGG" id="pnd:Pla175_42040"/>
<evidence type="ECO:0008006" key="3">
    <source>
        <dbReference type="Google" id="ProtNLM"/>
    </source>
</evidence>
<gene>
    <name evidence="1" type="ORF">Pla175_42040</name>
</gene>
<name>A0A518DH35_9BACT</name>
<evidence type="ECO:0000313" key="1">
    <source>
        <dbReference type="EMBL" id="QDU90791.1"/>
    </source>
</evidence>
<dbReference type="AlphaFoldDB" id="A0A518DH35"/>
<dbReference type="Pfam" id="PF11964">
    <property type="entry name" value="SpoIIAA-like"/>
    <property type="match status" value="1"/>
</dbReference>
<reference evidence="1 2" key="1">
    <citation type="submission" date="2019-02" db="EMBL/GenBank/DDBJ databases">
        <title>Deep-cultivation of Planctomycetes and their phenomic and genomic characterization uncovers novel biology.</title>
        <authorList>
            <person name="Wiegand S."/>
            <person name="Jogler M."/>
            <person name="Boedeker C."/>
            <person name="Pinto D."/>
            <person name="Vollmers J."/>
            <person name="Rivas-Marin E."/>
            <person name="Kohn T."/>
            <person name="Peeters S.H."/>
            <person name="Heuer A."/>
            <person name="Rast P."/>
            <person name="Oberbeckmann S."/>
            <person name="Bunk B."/>
            <person name="Jeske O."/>
            <person name="Meyerdierks A."/>
            <person name="Storesund J.E."/>
            <person name="Kallscheuer N."/>
            <person name="Luecker S."/>
            <person name="Lage O.M."/>
            <person name="Pohl T."/>
            <person name="Merkel B.J."/>
            <person name="Hornburger P."/>
            <person name="Mueller R.-W."/>
            <person name="Bruemmer F."/>
            <person name="Labrenz M."/>
            <person name="Spormann A.M."/>
            <person name="Op den Camp H."/>
            <person name="Overmann J."/>
            <person name="Amann R."/>
            <person name="Jetten M.S.M."/>
            <person name="Mascher T."/>
            <person name="Medema M.H."/>
            <person name="Devos D.P."/>
            <person name="Kaster A.-K."/>
            <person name="Ovreas L."/>
            <person name="Rohde M."/>
            <person name="Galperin M.Y."/>
            <person name="Jogler C."/>
        </authorList>
    </citation>
    <scope>NUCLEOTIDE SEQUENCE [LARGE SCALE GENOMIC DNA]</scope>
    <source>
        <strain evidence="1 2">Pla175</strain>
    </source>
</reference>
<dbReference type="Gene3D" id="3.40.50.10600">
    <property type="entry name" value="SpoIIaa-like domains"/>
    <property type="match status" value="1"/>
</dbReference>
<dbReference type="OrthoDB" id="9811577at2"/>
<dbReference type="EMBL" id="CP036291">
    <property type="protein sequence ID" value="QDU90791.1"/>
    <property type="molecule type" value="Genomic_DNA"/>
</dbReference>
<proteinExistence type="predicted"/>
<protein>
    <recommendedName>
        <fullName evidence="3">SpoIIAA-like protein</fullName>
    </recommendedName>
</protein>
<sequence>MIHHQLLPDQRVLVVTPESPLEKRDFEALAPIVDRVIAEHGSLGGLMIYTKSFPGWKDFSAMLGHFNFVKDHQKHITKVAAVTDSAFLSILPSVASFFVHAKVRHFDYEDKAEALAWLDSDT</sequence>
<keyword evidence="2" id="KW-1185">Reference proteome</keyword>
<dbReference type="SUPFAM" id="SSF52091">
    <property type="entry name" value="SpoIIaa-like"/>
    <property type="match status" value="1"/>
</dbReference>